<evidence type="ECO:0000313" key="2">
    <source>
        <dbReference type="EMBL" id="VAW79938.1"/>
    </source>
</evidence>
<proteinExistence type="predicted"/>
<dbReference type="AlphaFoldDB" id="A0A3B0YG97"/>
<name>A0A3B0YG97_9ZZZZ</name>
<gene>
    <name evidence="2" type="ORF">MNBD_GAMMA12-2689</name>
</gene>
<feature type="transmembrane region" description="Helical" evidence="1">
    <location>
        <begin position="48"/>
        <end position="72"/>
    </location>
</feature>
<keyword evidence="1" id="KW-0812">Transmembrane</keyword>
<protein>
    <submittedName>
        <fullName evidence="2">Integral membrane protein</fullName>
    </submittedName>
</protein>
<evidence type="ECO:0000256" key="1">
    <source>
        <dbReference type="SAM" id="Phobius"/>
    </source>
</evidence>
<reference evidence="2" key="1">
    <citation type="submission" date="2018-06" db="EMBL/GenBank/DDBJ databases">
        <authorList>
            <person name="Zhirakovskaya E."/>
        </authorList>
    </citation>
    <scope>NUCLEOTIDE SEQUENCE</scope>
</reference>
<keyword evidence="1" id="KW-0472">Membrane</keyword>
<feature type="transmembrane region" description="Helical" evidence="1">
    <location>
        <begin position="6"/>
        <end position="27"/>
    </location>
</feature>
<keyword evidence="1" id="KW-1133">Transmembrane helix</keyword>
<feature type="transmembrane region" description="Helical" evidence="1">
    <location>
        <begin position="92"/>
        <end position="110"/>
    </location>
</feature>
<dbReference type="EMBL" id="UOFL01000185">
    <property type="protein sequence ID" value="VAW79938.1"/>
    <property type="molecule type" value="Genomic_DNA"/>
</dbReference>
<accession>A0A3B0YG97</accession>
<sequence>MKEDSVVVIVTYLAYLLISISMTIWVARTLHKNGQIFLVDSLGGNESLAASVNHLLVVGFYLINIGYVTLALRYGEKPDSIQSAIEFLSTKVGLVLLVLGAMHFFNLYVISNMRRRALMQLAPPPIAADNQLA</sequence>
<organism evidence="2">
    <name type="scientific">hydrothermal vent metagenome</name>
    <dbReference type="NCBI Taxonomy" id="652676"/>
    <lineage>
        <taxon>unclassified sequences</taxon>
        <taxon>metagenomes</taxon>
        <taxon>ecological metagenomes</taxon>
    </lineage>
</organism>